<dbReference type="PIRSF" id="PIRSF000422">
    <property type="entry name" value="N-terminal-AcTrfase-A_aux_su"/>
    <property type="match status" value="1"/>
</dbReference>
<keyword evidence="1" id="KW-0677">Repeat</keyword>
<evidence type="ECO:0000256" key="2">
    <source>
        <dbReference type="ARBA" id="ARBA00022803"/>
    </source>
</evidence>
<comment type="caution">
    <text evidence="4">The sequence shown here is derived from an EMBL/GenBank/DDBJ whole genome shotgun (WGS) entry which is preliminary data.</text>
</comment>
<evidence type="ECO:0000256" key="3">
    <source>
        <dbReference type="SAM" id="MobiDB-lite"/>
    </source>
</evidence>
<evidence type="ECO:0000256" key="1">
    <source>
        <dbReference type="ARBA" id="ARBA00022737"/>
    </source>
</evidence>
<dbReference type="PANTHER" id="PTHR22767">
    <property type="entry name" value="N-TERMINAL ACETYLTRANSFERASE-RELATED"/>
    <property type="match status" value="1"/>
</dbReference>
<keyword evidence="2" id="KW-0802">TPR repeat</keyword>
<dbReference type="InterPro" id="IPR019734">
    <property type="entry name" value="TPR_rpt"/>
</dbReference>
<dbReference type="InterPro" id="IPR011990">
    <property type="entry name" value="TPR-like_helical_dom_sf"/>
</dbReference>
<evidence type="ECO:0000313" key="4">
    <source>
        <dbReference type="EMBL" id="RSH88631.1"/>
    </source>
</evidence>
<proteinExistence type="predicted"/>
<dbReference type="SMART" id="SM00028">
    <property type="entry name" value="TPR"/>
    <property type="match status" value="4"/>
</dbReference>
<dbReference type="Gene3D" id="1.25.40.1010">
    <property type="match status" value="1"/>
</dbReference>
<dbReference type="PANTHER" id="PTHR22767:SF2">
    <property type="entry name" value="N(ALPHA)-ACETYLTRANSFERASE 15_16, ISOFORM A"/>
    <property type="match status" value="1"/>
</dbReference>
<dbReference type="EMBL" id="RSCD01000016">
    <property type="protein sequence ID" value="RSH88631.1"/>
    <property type="molecule type" value="Genomic_DNA"/>
</dbReference>
<feature type="region of interest" description="Disordered" evidence="3">
    <location>
        <begin position="603"/>
        <end position="653"/>
    </location>
</feature>
<dbReference type="InterPro" id="IPR021183">
    <property type="entry name" value="NatA_aux_su"/>
</dbReference>
<accession>A0A427YBU0</accession>
<reference evidence="4 5" key="1">
    <citation type="submission" date="2018-11" db="EMBL/GenBank/DDBJ databases">
        <title>Genome sequence of Saitozyma podzolica DSM 27192.</title>
        <authorList>
            <person name="Aliyu H."/>
            <person name="Gorte O."/>
            <person name="Ochsenreither K."/>
        </authorList>
    </citation>
    <scope>NUCLEOTIDE SEQUENCE [LARGE SCALE GENOMIC DNA]</scope>
    <source>
        <strain evidence="4 5">DSM 27192</strain>
    </source>
</reference>
<dbReference type="Pfam" id="PF12569">
    <property type="entry name" value="NatA_aux_su"/>
    <property type="match status" value="2"/>
</dbReference>
<dbReference type="SUPFAM" id="SSF48452">
    <property type="entry name" value="TPR-like"/>
    <property type="match status" value="2"/>
</dbReference>
<dbReference type="OrthoDB" id="10263032at2759"/>
<protein>
    <submittedName>
        <fullName evidence="4">Uncharacterized protein</fullName>
    </submittedName>
</protein>
<dbReference type="STRING" id="1890683.A0A427YBU0"/>
<name>A0A427YBU0_9TREE</name>
<sequence length="877" mass="96946">MSHLPKHRQLPDKESKLFKELLTQYELKGYKKGLKAADTILKKFPNHGETLALKALTLYSSLPSPLTVSTAPKQDEAEAMARLAVKKDITSHITWHVLGILAKSRKDWDEASRAFAMARKQDNDNIPLIRDSISLYLHTRQYSQAVSARHHYLLLRPQIRSSWLGLVVAHHLDGDIDEALRAYDGFADCMQTDGATGPEKSQVCLYIVKLCMEGGKHEEALRRLEKGLADKVISPRGEASQLKAELLFTLGRREEAEDAYRALLEQNPDNLEYYRGFLRTKGLDITASLDQDATSRVLAQLSTFAESYPRSSAPRRLALDIAQGETFRTLARDYLVSGLEKGVPSLFVDVKGVYPDASKMSVVGEVVEDIISNVQKDVSLHADGLTPLRLPRSTDDSSVGVLLPCAPPGSPPQPFPGVQARPRPPLHRTRAHADPPEIHMAKAMVLKRAGDAQGAAEAMEEARLLDGQDRFLNGKAAKYWLRAGDVKKAEDLVAMFTKKDMTAVADLTDLQCLWFLQEEGDAYRRNGNLAMALKRYQALVNVFQDYEDDQYDFHTYCMRRMTLAAYVSLMRYEDQLRSHPGYFKGALAAIGVYLQLSDKPDLKEEKLTPEEEAERKKAAKKAQKADQKAKKAAAAASDGKKEDPPVPDADPLGQQLLKTETPLDDALKLWKPLETHAAARIETWLAGYEIQIRRKLFLAALQCLQESAAIDGENPDLHRQILHFHRTVSAATDLPSAVKSTIEATLPSLLPTGTTPDDFNASFLSRHPASSAHILGAAGGLLEIKRASNPLPSNTSAEILAVLDKLFSDGVSPSIEVLQKGRSVLEEAGADKAVLEAWRERCRTKLPLAWVFASKEEVEARNASEGPVPNGTVKADV</sequence>
<organism evidence="4 5">
    <name type="scientific">Saitozyma podzolica</name>
    <dbReference type="NCBI Taxonomy" id="1890683"/>
    <lineage>
        <taxon>Eukaryota</taxon>
        <taxon>Fungi</taxon>
        <taxon>Dikarya</taxon>
        <taxon>Basidiomycota</taxon>
        <taxon>Agaricomycotina</taxon>
        <taxon>Tremellomycetes</taxon>
        <taxon>Tremellales</taxon>
        <taxon>Trimorphomycetaceae</taxon>
        <taxon>Saitozyma</taxon>
    </lineage>
</organism>
<feature type="compositionally biased region" description="Basic and acidic residues" evidence="3">
    <location>
        <begin position="603"/>
        <end position="616"/>
    </location>
</feature>
<dbReference type="Proteomes" id="UP000279259">
    <property type="component" value="Unassembled WGS sequence"/>
</dbReference>
<dbReference type="Gene3D" id="1.25.40.1040">
    <property type="match status" value="2"/>
</dbReference>
<dbReference type="AlphaFoldDB" id="A0A427YBU0"/>
<keyword evidence="5" id="KW-1185">Reference proteome</keyword>
<dbReference type="GO" id="GO:0031415">
    <property type="term" value="C:NatA complex"/>
    <property type="evidence" value="ECO:0007669"/>
    <property type="project" value="TreeGrafter"/>
</dbReference>
<evidence type="ECO:0000313" key="5">
    <source>
        <dbReference type="Proteomes" id="UP000279259"/>
    </source>
</evidence>
<gene>
    <name evidence="4" type="ORF">EHS25_002858</name>
</gene>